<dbReference type="SUPFAM" id="SSF54593">
    <property type="entry name" value="Glyoxalase/Bleomycin resistance protein/Dihydroxybiphenyl dioxygenase"/>
    <property type="match status" value="2"/>
</dbReference>
<evidence type="ECO:0000313" key="2">
    <source>
        <dbReference type="EMBL" id="SHO60960.1"/>
    </source>
</evidence>
<dbReference type="Gene3D" id="3.30.720.110">
    <property type="match status" value="1"/>
</dbReference>
<dbReference type="RefSeq" id="WP_073570748.1">
    <property type="nucleotide sequence ID" value="NZ_FRXN01000001.1"/>
</dbReference>
<keyword evidence="3" id="KW-1185">Reference proteome</keyword>
<dbReference type="Proteomes" id="UP000184609">
    <property type="component" value="Unassembled WGS sequence"/>
</dbReference>
<sequence length="276" mass="31754">MNPIYPCIWTNNQAREAAEFYTQVFSDSKILESNDMTSIWTSYGQTFMCLNGGPMFQPNPSISFYTLLPNEQEIKKVWEKLKEDGEIMMDLGAYPWSNLYGWVKDRFGVSWQLDNFCPDAIEDRFAPAFMLTGNNFGNAEDAIQYYTSIFPDSSIKFISRYGEDAGSQSGKINHAQFYLNGQLFVIMESNMDHAFTFSEGISMVIPCQNQEEIDHFWNSMTEEGEESQCGWLKDKYGVSWQVIPQNLGKLIQEKGQPVIDAFLKMKKFDMKALEDL</sequence>
<keyword evidence="2" id="KW-0808">Transferase</keyword>
<dbReference type="Gene3D" id="3.30.720.100">
    <property type="match status" value="1"/>
</dbReference>
<reference evidence="3" key="1">
    <citation type="submission" date="2016-12" db="EMBL/GenBank/DDBJ databases">
        <authorList>
            <person name="Varghese N."/>
            <person name="Submissions S."/>
        </authorList>
    </citation>
    <scope>NUCLEOTIDE SEQUENCE [LARGE SCALE GENOMIC DNA]</scope>
    <source>
        <strain evidence="3">DSM 25035</strain>
    </source>
</reference>
<proteinExistence type="predicted"/>
<keyword evidence="2" id="KW-0489">Methyltransferase</keyword>
<dbReference type="InterPro" id="IPR029068">
    <property type="entry name" value="Glyas_Bleomycin-R_OHBP_Dase"/>
</dbReference>
<feature type="domain" description="PhnB-like" evidence="1">
    <location>
        <begin position="4"/>
        <end position="113"/>
    </location>
</feature>
<dbReference type="GO" id="GO:0032259">
    <property type="term" value="P:methylation"/>
    <property type="evidence" value="ECO:0007669"/>
    <property type="project" value="UniProtKB-KW"/>
</dbReference>
<dbReference type="EMBL" id="FRXN01000001">
    <property type="protein sequence ID" value="SHO60960.1"/>
    <property type="molecule type" value="Genomic_DNA"/>
</dbReference>
<dbReference type="OrthoDB" id="9806473at2"/>
<dbReference type="GO" id="GO:0008168">
    <property type="term" value="F:methyltransferase activity"/>
    <property type="evidence" value="ECO:0007669"/>
    <property type="project" value="UniProtKB-KW"/>
</dbReference>
<dbReference type="InterPro" id="IPR028973">
    <property type="entry name" value="PhnB-like"/>
</dbReference>
<name>A0A1M7Z869_9BACT</name>
<accession>A0A1M7Z869</accession>
<gene>
    <name evidence="2" type="ORF">SAMN04488108_1143</name>
</gene>
<protein>
    <submittedName>
        <fullName evidence="2">Glyoxalase superfamily enzyme, possibly 3-demethylubiquinone-9 3-methyltransferase</fullName>
    </submittedName>
</protein>
<organism evidence="2 3">
    <name type="scientific">Algoriphagus zhangzhouensis</name>
    <dbReference type="NCBI Taxonomy" id="1073327"/>
    <lineage>
        <taxon>Bacteria</taxon>
        <taxon>Pseudomonadati</taxon>
        <taxon>Bacteroidota</taxon>
        <taxon>Cytophagia</taxon>
        <taxon>Cytophagales</taxon>
        <taxon>Cyclobacteriaceae</taxon>
        <taxon>Algoriphagus</taxon>
    </lineage>
</organism>
<dbReference type="Pfam" id="PF06983">
    <property type="entry name" value="3-dmu-9_3-mt"/>
    <property type="match status" value="2"/>
</dbReference>
<dbReference type="STRING" id="1073327.SAMN04488108_1143"/>
<evidence type="ECO:0000259" key="1">
    <source>
        <dbReference type="Pfam" id="PF06983"/>
    </source>
</evidence>
<keyword evidence="2" id="KW-0830">Ubiquinone</keyword>
<dbReference type="Gene3D" id="3.10.180.10">
    <property type="entry name" value="2,3-Dihydroxybiphenyl 1,2-Dioxygenase, domain 1"/>
    <property type="match status" value="1"/>
</dbReference>
<evidence type="ECO:0000313" key="3">
    <source>
        <dbReference type="Proteomes" id="UP000184609"/>
    </source>
</evidence>
<dbReference type="CDD" id="cd06588">
    <property type="entry name" value="PhnB_like"/>
    <property type="match status" value="2"/>
</dbReference>
<dbReference type="PANTHER" id="PTHR33990">
    <property type="entry name" value="PROTEIN YJDN-RELATED"/>
    <property type="match status" value="1"/>
</dbReference>
<dbReference type="AlphaFoldDB" id="A0A1M7Z869"/>
<feature type="domain" description="PhnB-like" evidence="1">
    <location>
        <begin position="137"/>
        <end position="243"/>
    </location>
</feature>